<dbReference type="RefSeq" id="WP_010884180.1">
    <property type="nucleotide sequence ID" value="NZ_DUJN01000007.1"/>
</dbReference>
<dbReference type="Proteomes" id="UP000617544">
    <property type="component" value="Unassembled WGS sequence"/>
</dbReference>
<feature type="domain" description="DUF2666" evidence="1">
    <location>
        <begin position="135"/>
        <end position="252"/>
    </location>
</feature>
<dbReference type="InterPro" id="IPR022620">
    <property type="entry name" value="DUF2666"/>
</dbReference>
<accession>A0A832SZS2</accession>
<gene>
    <name evidence="2" type="ORF">HA331_07540</name>
</gene>
<protein>
    <submittedName>
        <fullName evidence="2">DUF2666 family protein</fullName>
    </submittedName>
</protein>
<sequence>MTGDIVEFTLKLGGLEVGEAPKELREDQIAIFLARVSNTVRHEIPKYLQERIDVDRMLKELTINGALEEKLKKLKSPGTSRKINSYILEDDRKLKKLLLDVAKVILVWNTLKDDLPIDFPVGKISELKITPRYKEDHINFTAKYGRWIVVKRLIIDEKTPKLDIARLLASINETAVNKIPEFAGIDIGRIREHFRDFKKVKKEEEIKRLMEKFRSFKPTNELEVRYAISEMISKLGLSIDIPSKNLEKYLEKTG</sequence>
<organism evidence="2 3">
    <name type="scientific">Pyrococcus horikoshii</name>
    <dbReference type="NCBI Taxonomy" id="53953"/>
    <lineage>
        <taxon>Archaea</taxon>
        <taxon>Methanobacteriati</taxon>
        <taxon>Methanobacteriota</taxon>
        <taxon>Thermococci</taxon>
        <taxon>Thermococcales</taxon>
        <taxon>Thermococcaceae</taxon>
        <taxon>Pyrococcus</taxon>
    </lineage>
</organism>
<name>A0A832SZS2_PYRHR</name>
<evidence type="ECO:0000313" key="2">
    <source>
        <dbReference type="EMBL" id="HII61577.1"/>
    </source>
</evidence>
<reference evidence="2" key="1">
    <citation type="journal article" date="2020" name="bioRxiv">
        <title>A rank-normalized archaeal taxonomy based on genome phylogeny resolves widespread incomplete and uneven classifications.</title>
        <authorList>
            <person name="Rinke C."/>
            <person name="Chuvochina M."/>
            <person name="Mussig A.J."/>
            <person name="Chaumeil P.-A."/>
            <person name="Waite D.W."/>
            <person name="Whitman W.B."/>
            <person name="Parks D.H."/>
            <person name="Hugenholtz P."/>
        </authorList>
    </citation>
    <scope>NUCLEOTIDE SEQUENCE</scope>
    <source>
        <strain evidence="2">UBA8834</strain>
    </source>
</reference>
<dbReference type="Pfam" id="PF10869">
    <property type="entry name" value="DUF2666"/>
    <property type="match status" value="1"/>
</dbReference>
<comment type="caution">
    <text evidence="2">The sequence shown here is derived from an EMBL/GenBank/DDBJ whole genome shotgun (WGS) entry which is preliminary data.</text>
</comment>
<dbReference type="OMA" id="WIVVKRL"/>
<evidence type="ECO:0000313" key="3">
    <source>
        <dbReference type="Proteomes" id="UP000617544"/>
    </source>
</evidence>
<dbReference type="AlphaFoldDB" id="A0A832SZS2"/>
<proteinExistence type="predicted"/>
<dbReference type="EMBL" id="DUJN01000007">
    <property type="protein sequence ID" value="HII61577.1"/>
    <property type="molecule type" value="Genomic_DNA"/>
</dbReference>
<dbReference type="GeneID" id="1443962"/>
<evidence type="ECO:0000259" key="1">
    <source>
        <dbReference type="Pfam" id="PF10869"/>
    </source>
</evidence>